<accession>A0A6L2MED2</accession>
<proteinExistence type="predicted"/>
<dbReference type="EMBL" id="BKCJ010006343">
    <property type="protein sequence ID" value="GEU71647.1"/>
    <property type="molecule type" value="Genomic_DNA"/>
</dbReference>
<dbReference type="AlphaFoldDB" id="A0A6L2MED2"/>
<reference evidence="1" key="1">
    <citation type="journal article" date="2019" name="Sci. Rep.">
        <title>Draft genome of Tanacetum cinerariifolium, the natural source of mosquito coil.</title>
        <authorList>
            <person name="Yamashiro T."/>
            <person name="Shiraishi A."/>
            <person name="Satake H."/>
            <person name="Nakayama K."/>
        </authorList>
    </citation>
    <scope>NUCLEOTIDE SEQUENCE</scope>
</reference>
<sequence length="125" mass="14209">MVGDSMSRKLAWPDTVQKLRSRLRFGALFLREMQVLISKGFDFVSHCKKRVGDGHNTQFWYDSWVFDQPLRVRVPRLFALETNKESTVASKLGSSSDLSLVGSGLARSIVLFRLECLVFCYSVSV</sequence>
<organism evidence="1">
    <name type="scientific">Tanacetum cinerariifolium</name>
    <name type="common">Dalmatian daisy</name>
    <name type="synonym">Chrysanthemum cinerariifolium</name>
    <dbReference type="NCBI Taxonomy" id="118510"/>
    <lineage>
        <taxon>Eukaryota</taxon>
        <taxon>Viridiplantae</taxon>
        <taxon>Streptophyta</taxon>
        <taxon>Embryophyta</taxon>
        <taxon>Tracheophyta</taxon>
        <taxon>Spermatophyta</taxon>
        <taxon>Magnoliopsida</taxon>
        <taxon>eudicotyledons</taxon>
        <taxon>Gunneridae</taxon>
        <taxon>Pentapetalae</taxon>
        <taxon>asterids</taxon>
        <taxon>campanulids</taxon>
        <taxon>Asterales</taxon>
        <taxon>Asteraceae</taxon>
        <taxon>Asteroideae</taxon>
        <taxon>Anthemideae</taxon>
        <taxon>Anthemidinae</taxon>
        <taxon>Tanacetum</taxon>
    </lineage>
</organism>
<keyword evidence="1" id="KW-0808">Transferase</keyword>
<dbReference type="GO" id="GO:0003964">
    <property type="term" value="F:RNA-directed DNA polymerase activity"/>
    <property type="evidence" value="ECO:0007669"/>
    <property type="project" value="UniProtKB-KW"/>
</dbReference>
<keyword evidence="1" id="KW-0548">Nucleotidyltransferase</keyword>
<protein>
    <submittedName>
        <fullName evidence="1">RNA-directed DNA polymerase, eukaryota, reverse transcriptase zinc-binding domain protein</fullName>
    </submittedName>
</protein>
<dbReference type="PANTHER" id="PTHR36617:SF5">
    <property type="entry name" value="OS05G0421675 PROTEIN"/>
    <property type="match status" value="1"/>
</dbReference>
<evidence type="ECO:0000313" key="1">
    <source>
        <dbReference type="EMBL" id="GEU71647.1"/>
    </source>
</evidence>
<comment type="caution">
    <text evidence="1">The sequence shown here is derived from an EMBL/GenBank/DDBJ whole genome shotgun (WGS) entry which is preliminary data.</text>
</comment>
<dbReference type="PANTHER" id="PTHR36617">
    <property type="entry name" value="PROTEIN, PUTATIVE-RELATED"/>
    <property type="match status" value="1"/>
</dbReference>
<gene>
    <name evidence="1" type="ORF">Tci_043625</name>
</gene>
<name>A0A6L2MED2_TANCI</name>
<keyword evidence="1" id="KW-0695">RNA-directed DNA polymerase</keyword>